<evidence type="ECO:0000256" key="1">
    <source>
        <dbReference type="ARBA" id="ARBA00000493"/>
    </source>
</evidence>
<feature type="active site" description="Proton donor/acceptor" evidence="7">
    <location>
        <position position="349"/>
    </location>
</feature>
<reference evidence="13" key="2">
    <citation type="submission" date="2023-03" db="EMBL/GenBank/DDBJ databases">
        <authorList>
            <person name="Inwood S.N."/>
            <person name="Skelly J.G."/>
            <person name="Guhlin J."/>
            <person name="Harrop T.W.R."/>
            <person name="Goldson S.G."/>
            <person name="Dearden P.K."/>
        </authorList>
    </citation>
    <scope>NUCLEOTIDE SEQUENCE</scope>
    <source>
        <strain evidence="13">Lincoln</strain>
        <tissue evidence="13">Whole body</tissue>
    </source>
</reference>
<keyword evidence="4 8" id="KW-0479">Metal-binding</keyword>
<dbReference type="CDD" id="cd09087">
    <property type="entry name" value="Ape1-like_AP-endo"/>
    <property type="match status" value="1"/>
</dbReference>
<protein>
    <recommendedName>
        <fullName evidence="10">DNA-(apurinic or apyrimidinic site) endonuclease</fullName>
        <ecNumber evidence="10">3.1.-.-</ecNumber>
    </recommendedName>
</protein>
<feature type="site" description="Interaction with DNA substrate" evidence="9">
    <location>
        <position position="447"/>
    </location>
</feature>
<dbReference type="GO" id="GO:0008081">
    <property type="term" value="F:phosphoric diester hydrolase activity"/>
    <property type="evidence" value="ECO:0007669"/>
    <property type="project" value="TreeGrafter"/>
</dbReference>
<dbReference type="Proteomes" id="UP001168972">
    <property type="component" value="Unassembled WGS sequence"/>
</dbReference>
<evidence type="ECO:0000256" key="2">
    <source>
        <dbReference type="ARBA" id="ARBA00001936"/>
    </source>
</evidence>
<feature type="compositionally biased region" description="Basic and acidic residues" evidence="11">
    <location>
        <begin position="144"/>
        <end position="171"/>
    </location>
</feature>
<gene>
    <name evidence="13" type="ORF">PV327_003305</name>
</gene>
<comment type="cofactor">
    <cofactor evidence="2">
        <name>Mn(2+)</name>
        <dbReference type="ChEBI" id="CHEBI:29035"/>
    </cofactor>
</comment>
<dbReference type="InterPro" id="IPR004808">
    <property type="entry name" value="AP_endonuc_1"/>
</dbReference>
<dbReference type="GO" id="GO:0003906">
    <property type="term" value="F:DNA-(apurinic or apyrimidinic site) endonuclease activity"/>
    <property type="evidence" value="ECO:0007669"/>
    <property type="project" value="TreeGrafter"/>
</dbReference>
<feature type="active site" evidence="7">
    <location>
        <position position="310"/>
    </location>
</feature>
<keyword evidence="6 8" id="KW-0460">Magnesium</keyword>
<feature type="compositionally biased region" description="Acidic residues" evidence="11">
    <location>
        <begin position="128"/>
        <end position="143"/>
    </location>
</feature>
<feature type="site" description="Important for catalytic activity" evidence="9">
    <location>
        <position position="421"/>
    </location>
</feature>
<keyword evidence="5" id="KW-0378">Hydrolase</keyword>
<feature type="binding site" evidence="8">
    <location>
        <position position="446"/>
    </location>
    <ligand>
        <name>Mg(2+)</name>
        <dbReference type="ChEBI" id="CHEBI:18420"/>
        <label>1</label>
    </ligand>
</feature>
<sequence>MYMYSMYTCIYSNIIYMSNSRIYACQLLSKLFPNLKSTTVHHCIQNCLTNFQYTKQKSSIQSYFSEEFIGIKMSSKRERSTKKKVAIVDEDSLDVEEKPVTKRGRGAARSKSSSSNAKKNKAIRHEANDDDNEDNDNHDDDDDDKRVETKGNRKDKDEKVEELPPAKKAKTESKLLNSIITDLLEINYDCDKLNKKGKRYNLKICSWNVSGLRAVIKKNGMDYIKKEDADIIAMQETKCDKDKLPNEAQLPGYKHYYLESERSGYCGVALYCKNDREPIKVKYGLNNAEFDKDGRIITAEFDDFYVVNVYVLNSGQKLVNLSKRLKWNEEFKAHVKKLDKKKPVIICGDMNVAHEEIDLKNPKTNTKTAGFTKEERDGMTDLLKQGFVDTFRQLYPDKTGAYTFWSYFANSRAKNIGWRLDYYIVSKSIKDHVCDNVIRSTVKGSDHCPIVLYINL</sequence>
<dbReference type="InterPro" id="IPR036691">
    <property type="entry name" value="Endo/exonu/phosph_ase_sf"/>
</dbReference>
<dbReference type="GO" id="GO:0006284">
    <property type="term" value="P:base-excision repair"/>
    <property type="evidence" value="ECO:0007669"/>
    <property type="project" value="TreeGrafter"/>
</dbReference>
<feature type="binding site" evidence="8">
    <location>
        <position position="351"/>
    </location>
    <ligand>
        <name>Mg(2+)</name>
        <dbReference type="ChEBI" id="CHEBI:18420"/>
        <label>1</label>
    </ligand>
</feature>
<name>A0AA39G5C3_MICHY</name>
<dbReference type="InterPro" id="IPR005135">
    <property type="entry name" value="Endo/exonuclease/phosphatase"/>
</dbReference>
<evidence type="ECO:0000256" key="9">
    <source>
        <dbReference type="PIRSR" id="PIRSR604808-3"/>
    </source>
</evidence>
<evidence type="ECO:0000256" key="8">
    <source>
        <dbReference type="PIRSR" id="PIRSR604808-2"/>
    </source>
</evidence>
<dbReference type="SUPFAM" id="SSF56219">
    <property type="entry name" value="DNase I-like"/>
    <property type="match status" value="1"/>
</dbReference>
<feature type="region of interest" description="Disordered" evidence="11">
    <location>
        <begin position="96"/>
        <end position="171"/>
    </location>
</feature>
<keyword evidence="10" id="KW-0234">DNA repair</keyword>
<comment type="catalytic activity">
    <reaction evidence="1">
        <text>Exonucleolytic cleavage in the 3'- to 5'-direction to yield nucleoside 5'-phosphates.</text>
        <dbReference type="EC" id="3.1.11.2"/>
    </reaction>
</comment>
<comment type="cofactor">
    <cofactor evidence="8 10">
        <name>Mg(2+)</name>
        <dbReference type="ChEBI" id="CHEBI:18420"/>
    </cofactor>
    <cofactor evidence="8 10">
        <name>Mn(2+)</name>
        <dbReference type="ChEBI" id="CHEBI:29035"/>
    </cofactor>
    <text evidence="8 10">Probably binds two magnesium or manganese ions per subunit.</text>
</comment>
<comment type="similarity">
    <text evidence="3 10">Belongs to the DNA repair enzymes AP/ExoA family.</text>
</comment>
<dbReference type="PANTHER" id="PTHR22748">
    <property type="entry name" value="AP ENDONUCLEASE"/>
    <property type="match status" value="1"/>
</dbReference>
<dbReference type="AlphaFoldDB" id="A0AA39G5C3"/>
<dbReference type="PANTHER" id="PTHR22748:SF6">
    <property type="entry name" value="DNA-(APURINIC OR APYRIMIDINIC SITE) ENDONUCLEASE"/>
    <property type="match status" value="1"/>
</dbReference>
<dbReference type="GO" id="GO:0003677">
    <property type="term" value="F:DNA binding"/>
    <property type="evidence" value="ECO:0007669"/>
    <property type="project" value="InterPro"/>
</dbReference>
<dbReference type="PROSITE" id="PS00727">
    <property type="entry name" value="AP_NUCLEASE_F1_2"/>
    <property type="match status" value="1"/>
</dbReference>
<evidence type="ECO:0000256" key="5">
    <source>
        <dbReference type="ARBA" id="ARBA00022801"/>
    </source>
</evidence>
<dbReference type="InterPro" id="IPR020848">
    <property type="entry name" value="AP_endonuclease_F1_CS"/>
</dbReference>
<evidence type="ECO:0000313" key="13">
    <source>
        <dbReference type="EMBL" id="KAK0180979.1"/>
    </source>
</evidence>
<keyword evidence="14" id="KW-1185">Reference proteome</keyword>
<evidence type="ECO:0000256" key="11">
    <source>
        <dbReference type="SAM" id="MobiDB-lite"/>
    </source>
</evidence>
<evidence type="ECO:0000313" key="14">
    <source>
        <dbReference type="Proteomes" id="UP001168972"/>
    </source>
</evidence>
<dbReference type="GO" id="GO:0008311">
    <property type="term" value="F:double-stranded DNA 3'-5' DNA exonuclease activity"/>
    <property type="evidence" value="ECO:0007669"/>
    <property type="project" value="UniProtKB-EC"/>
</dbReference>
<feature type="binding site" evidence="8">
    <location>
        <position position="236"/>
    </location>
    <ligand>
        <name>Mg(2+)</name>
        <dbReference type="ChEBI" id="CHEBI:18420"/>
        <label>1</label>
    </ligand>
</feature>
<dbReference type="NCBIfam" id="TIGR00633">
    <property type="entry name" value="xth"/>
    <property type="match status" value="1"/>
</dbReference>
<evidence type="ECO:0000259" key="12">
    <source>
        <dbReference type="Pfam" id="PF03372"/>
    </source>
</evidence>
<dbReference type="EMBL" id="JAQQBR010000002">
    <property type="protein sequence ID" value="KAK0180979.1"/>
    <property type="molecule type" value="Genomic_DNA"/>
</dbReference>
<dbReference type="GO" id="GO:0046872">
    <property type="term" value="F:metal ion binding"/>
    <property type="evidence" value="ECO:0007669"/>
    <property type="project" value="UniProtKB-KW"/>
</dbReference>
<dbReference type="PROSITE" id="PS00726">
    <property type="entry name" value="AP_NUCLEASE_F1_1"/>
    <property type="match status" value="1"/>
</dbReference>
<comment type="caution">
    <text evidence="13">The sequence shown here is derived from an EMBL/GenBank/DDBJ whole genome shotgun (WGS) entry which is preliminary data.</text>
</comment>
<reference evidence="13" key="1">
    <citation type="journal article" date="2023" name="bioRxiv">
        <title>Scaffold-level genome assemblies of two parasitoid biocontrol wasps reveal the parthenogenesis mechanism and an associated novel virus.</title>
        <authorList>
            <person name="Inwood S."/>
            <person name="Skelly J."/>
            <person name="Guhlin J."/>
            <person name="Harrop T."/>
            <person name="Goldson S."/>
            <person name="Dearden P."/>
        </authorList>
    </citation>
    <scope>NUCLEOTIDE SEQUENCE</scope>
    <source>
        <strain evidence="13">Lincoln</strain>
        <tissue evidence="13">Whole body</tissue>
    </source>
</reference>
<feature type="binding site" evidence="8">
    <location>
        <position position="208"/>
    </location>
    <ligand>
        <name>Mg(2+)</name>
        <dbReference type="ChEBI" id="CHEBI:18420"/>
        <label>1</label>
    </ligand>
</feature>
<evidence type="ECO:0000256" key="3">
    <source>
        <dbReference type="ARBA" id="ARBA00007092"/>
    </source>
</evidence>
<evidence type="ECO:0000256" key="10">
    <source>
        <dbReference type="RuleBase" id="RU362131"/>
    </source>
</evidence>
<dbReference type="InterPro" id="IPR020847">
    <property type="entry name" value="AP_endonuclease_F1_BS"/>
</dbReference>
<proteinExistence type="inferred from homology"/>
<accession>A0AA39G5C3</accession>
<evidence type="ECO:0000256" key="6">
    <source>
        <dbReference type="ARBA" id="ARBA00022842"/>
    </source>
</evidence>
<keyword evidence="8" id="KW-0464">Manganese</keyword>
<evidence type="ECO:0000256" key="4">
    <source>
        <dbReference type="ARBA" id="ARBA00022723"/>
    </source>
</evidence>
<keyword evidence="10" id="KW-0227">DNA damage</keyword>
<feature type="binding site" evidence="8">
    <location>
        <position position="447"/>
    </location>
    <ligand>
        <name>Mg(2+)</name>
        <dbReference type="ChEBI" id="CHEBI:18420"/>
        <label>1</label>
    </ligand>
</feature>
<feature type="domain" description="Endonuclease/exonuclease/phosphatase" evidence="12">
    <location>
        <begin position="205"/>
        <end position="447"/>
    </location>
</feature>
<organism evidence="13 14">
    <name type="scientific">Microctonus hyperodae</name>
    <name type="common">Parasitoid wasp</name>
    <dbReference type="NCBI Taxonomy" id="165561"/>
    <lineage>
        <taxon>Eukaryota</taxon>
        <taxon>Metazoa</taxon>
        <taxon>Ecdysozoa</taxon>
        <taxon>Arthropoda</taxon>
        <taxon>Hexapoda</taxon>
        <taxon>Insecta</taxon>
        <taxon>Pterygota</taxon>
        <taxon>Neoptera</taxon>
        <taxon>Endopterygota</taxon>
        <taxon>Hymenoptera</taxon>
        <taxon>Apocrita</taxon>
        <taxon>Ichneumonoidea</taxon>
        <taxon>Braconidae</taxon>
        <taxon>Euphorinae</taxon>
        <taxon>Microctonus</taxon>
    </lineage>
</organism>
<feature type="binding site" evidence="8">
    <location>
        <position position="349"/>
    </location>
    <ligand>
        <name>Mg(2+)</name>
        <dbReference type="ChEBI" id="CHEBI:18420"/>
        <label>1</label>
    </ligand>
</feature>
<feature type="active site" description="Proton acceptor" evidence="7">
    <location>
        <position position="447"/>
    </location>
</feature>
<dbReference type="Gene3D" id="3.60.10.10">
    <property type="entry name" value="Endonuclease/exonuclease/phosphatase"/>
    <property type="match status" value="1"/>
</dbReference>
<dbReference type="PROSITE" id="PS51435">
    <property type="entry name" value="AP_NUCLEASE_F1_4"/>
    <property type="match status" value="1"/>
</dbReference>
<dbReference type="NCBIfam" id="TIGR00195">
    <property type="entry name" value="exoDNase_III"/>
    <property type="match status" value="1"/>
</dbReference>
<dbReference type="GO" id="GO:0005634">
    <property type="term" value="C:nucleus"/>
    <property type="evidence" value="ECO:0007669"/>
    <property type="project" value="TreeGrafter"/>
</dbReference>
<feature type="site" description="Transition state stabilizer" evidence="9">
    <location>
        <position position="351"/>
    </location>
</feature>
<evidence type="ECO:0000256" key="7">
    <source>
        <dbReference type="PIRSR" id="PIRSR604808-1"/>
    </source>
</evidence>
<dbReference type="EC" id="3.1.-.-" evidence="10"/>
<dbReference type="Pfam" id="PF03372">
    <property type="entry name" value="Exo_endo_phos"/>
    <property type="match status" value="1"/>
</dbReference>